<dbReference type="EMBL" id="FTNT01000002">
    <property type="protein sequence ID" value="SIR80730.1"/>
    <property type="molecule type" value="Genomic_DNA"/>
</dbReference>
<sequence>MKSVTTIGLRVAGAAAAAMIAGLAGTTAAATATAAPVAPTVVHQVSQLDDITYAAAFGAGVQVYQDIAPTPYGNGMVLQRVTSLRAGNPAAPKYAIIGFPLPALFASYNVPGKADLLGDIVYPIDPKTYEQVPGHESDRHLRLGFYLQHRIGAFADAAIAFPSLLPA</sequence>
<dbReference type="AlphaFoldDB" id="A0A1N7DY11"/>
<evidence type="ECO:0000313" key="3">
    <source>
        <dbReference type="Proteomes" id="UP000186218"/>
    </source>
</evidence>
<protein>
    <submittedName>
        <fullName evidence="2">Uncharacterized protein</fullName>
    </submittedName>
</protein>
<keyword evidence="3" id="KW-1185">Reference proteome</keyword>
<keyword evidence="1" id="KW-0732">Signal</keyword>
<dbReference type="Proteomes" id="UP000186218">
    <property type="component" value="Unassembled WGS sequence"/>
</dbReference>
<proteinExistence type="predicted"/>
<feature type="signal peptide" evidence="1">
    <location>
        <begin position="1"/>
        <end position="29"/>
    </location>
</feature>
<dbReference type="RefSeq" id="WP_143690200.1">
    <property type="nucleotide sequence ID" value="NZ_FTNT01000002.1"/>
</dbReference>
<gene>
    <name evidence="2" type="ORF">SAMN05445060_1009</name>
</gene>
<organism evidence="2 3">
    <name type="scientific">Williamsia sterculiae</name>
    <dbReference type="NCBI Taxonomy" id="1344003"/>
    <lineage>
        <taxon>Bacteria</taxon>
        <taxon>Bacillati</taxon>
        <taxon>Actinomycetota</taxon>
        <taxon>Actinomycetes</taxon>
        <taxon>Mycobacteriales</taxon>
        <taxon>Nocardiaceae</taxon>
        <taxon>Williamsia</taxon>
    </lineage>
</organism>
<reference evidence="2 3" key="1">
    <citation type="submission" date="2017-01" db="EMBL/GenBank/DDBJ databases">
        <authorList>
            <person name="Mah S.A."/>
            <person name="Swanson W.J."/>
            <person name="Moy G.W."/>
            <person name="Vacquier V.D."/>
        </authorList>
    </citation>
    <scope>NUCLEOTIDE SEQUENCE [LARGE SCALE GENOMIC DNA]</scope>
    <source>
        <strain evidence="2 3">CPCC 203464</strain>
    </source>
</reference>
<accession>A0A1N7DY11</accession>
<feature type="chain" id="PRO_5039727168" evidence="1">
    <location>
        <begin position="30"/>
        <end position="167"/>
    </location>
</feature>
<evidence type="ECO:0000256" key="1">
    <source>
        <dbReference type="SAM" id="SignalP"/>
    </source>
</evidence>
<name>A0A1N7DY11_9NOCA</name>
<evidence type="ECO:0000313" key="2">
    <source>
        <dbReference type="EMBL" id="SIR80730.1"/>
    </source>
</evidence>